<protein>
    <submittedName>
        <fullName evidence="2">Unannotated protein</fullName>
    </submittedName>
</protein>
<dbReference type="AlphaFoldDB" id="A0A6J7FNY3"/>
<dbReference type="InterPro" id="IPR030395">
    <property type="entry name" value="GP_PDE_dom"/>
</dbReference>
<dbReference type="Gene3D" id="3.20.20.190">
    <property type="entry name" value="Phosphatidylinositol (PI) phosphodiesterase"/>
    <property type="match status" value="1"/>
</dbReference>
<dbReference type="GO" id="GO:0006629">
    <property type="term" value="P:lipid metabolic process"/>
    <property type="evidence" value="ECO:0007669"/>
    <property type="project" value="InterPro"/>
</dbReference>
<proteinExistence type="predicted"/>
<reference evidence="2" key="1">
    <citation type="submission" date="2020-05" db="EMBL/GenBank/DDBJ databases">
        <authorList>
            <person name="Chiriac C."/>
            <person name="Salcher M."/>
            <person name="Ghai R."/>
            <person name="Kavagutti S V."/>
        </authorList>
    </citation>
    <scope>NUCLEOTIDE SEQUENCE</scope>
</reference>
<dbReference type="InterPro" id="IPR017946">
    <property type="entry name" value="PLC-like_Pdiesterase_TIM-brl"/>
</dbReference>
<dbReference type="SUPFAM" id="SSF51695">
    <property type="entry name" value="PLC-like phosphodiesterases"/>
    <property type="match status" value="1"/>
</dbReference>
<dbReference type="PANTHER" id="PTHR46211">
    <property type="entry name" value="GLYCEROPHOSPHORYL DIESTER PHOSPHODIESTERASE"/>
    <property type="match status" value="1"/>
</dbReference>
<dbReference type="EMBL" id="CAFBMB010000037">
    <property type="protein sequence ID" value="CAB4895628.1"/>
    <property type="molecule type" value="Genomic_DNA"/>
</dbReference>
<dbReference type="PROSITE" id="PS51704">
    <property type="entry name" value="GP_PDE"/>
    <property type="match status" value="1"/>
</dbReference>
<evidence type="ECO:0000313" key="2">
    <source>
        <dbReference type="EMBL" id="CAB4895628.1"/>
    </source>
</evidence>
<sequence>MADNVAIMATGTYMAARRPRLLSHRGEMPGFVENTLGGFRAALAAGADVIESDIQVSRDGIPVLFHDDTLVRLTGSPARICDVTAHELGEMDLGRGEGVPTLEAALSSLPHALFNLDVKSPTSPEVATSVIRSLNAESRVLLASFSERNRRTVKRLLPGVAASASSSLFVRILIADRFGMKRQVRRLTRQIDAVQIPTRGAGMNLTHRSFIARLHEAGVEVHFWVINEPQEIRRLLDACADGLVTDDVVTARRVIDMWLAER</sequence>
<dbReference type="PANTHER" id="PTHR46211:SF14">
    <property type="entry name" value="GLYCEROPHOSPHODIESTER PHOSPHODIESTERASE"/>
    <property type="match status" value="1"/>
</dbReference>
<accession>A0A6J7FNY3</accession>
<organism evidence="2">
    <name type="scientific">freshwater metagenome</name>
    <dbReference type="NCBI Taxonomy" id="449393"/>
    <lineage>
        <taxon>unclassified sequences</taxon>
        <taxon>metagenomes</taxon>
        <taxon>ecological metagenomes</taxon>
    </lineage>
</organism>
<feature type="domain" description="GP-PDE" evidence="1">
    <location>
        <begin position="19"/>
        <end position="255"/>
    </location>
</feature>
<evidence type="ECO:0000259" key="1">
    <source>
        <dbReference type="PROSITE" id="PS51704"/>
    </source>
</evidence>
<gene>
    <name evidence="2" type="ORF">UFOPK3516_00668</name>
</gene>
<name>A0A6J7FNY3_9ZZZZ</name>
<dbReference type="Pfam" id="PF03009">
    <property type="entry name" value="GDPD"/>
    <property type="match status" value="1"/>
</dbReference>
<dbReference type="GO" id="GO:0008081">
    <property type="term" value="F:phosphoric diester hydrolase activity"/>
    <property type="evidence" value="ECO:0007669"/>
    <property type="project" value="InterPro"/>
</dbReference>